<dbReference type="Proteomes" id="UP001499909">
    <property type="component" value="Unassembled WGS sequence"/>
</dbReference>
<dbReference type="RefSeq" id="WP_345110928.1">
    <property type="nucleotide sequence ID" value="NZ_BAABDH010000016.1"/>
</dbReference>
<name>A0ABP7MM13_9BACT</name>
<proteinExistence type="predicted"/>
<dbReference type="EMBL" id="BAABDH010000016">
    <property type="protein sequence ID" value="GAA3926090.1"/>
    <property type="molecule type" value="Genomic_DNA"/>
</dbReference>
<evidence type="ECO:0008006" key="3">
    <source>
        <dbReference type="Google" id="ProtNLM"/>
    </source>
</evidence>
<evidence type="ECO:0000313" key="1">
    <source>
        <dbReference type="EMBL" id="GAA3926090.1"/>
    </source>
</evidence>
<reference evidence="2" key="1">
    <citation type="journal article" date="2019" name="Int. J. Syst. Evol. Microbiol.">
        <title>The Global Catalogue of Microorganisms (GCM) 10K type strain sequencing project: providing services to taxonomists for standard genome sequencing and annotation.</title>
        <authorList>
            <consortium name="The Broad Institute Genomics Platform"/>
            <consortium name="The Broad Institute Genome Sequencing Center for Infectious Disease"/>
            <person name="Wu L."/>
            <person name="Ma J."/>
        </authorList>
    </citation>
    <scope>NUCLEOTIDE SEQUENCE [LARGE SCALE GENOMIC DNA]</scope>
    <source>
        <strain evidence="2">JCM 17214</strain>
    </source>
</reference>
<gene>
    <name evidence="1" type="ORF">GCM10022406_10030</name>
</gene>
<keyword evidence="2" id="KW-1185">Reference proteome</keyword>
<protein>
    <recommendedName>
        <fullName evidence="3">HTH LytTR-type domain-containing protein</fullName>
    </recommendedName>
</protein>
<comment type="caution">
    <text evidence="1">The sequence shown here is derived from an EMBL/GenBank/DDBJ whole genome shotgun (WGS) entry which is preliminary data.</text>
</comment>
<organism evidence="1 2">
    <name type="scientific">Hymenobacter algoricola</name>
    <dbReference type="NCBI Taxonomy" id="486267"/>
    <lineage>
        <taxon>Bacteria</taxon>
        <taxon>Pseudomonadati</taxon>
        <taxon>Bacteroidota</taxon>
        <taxon>Cytophagia</taxon>
        <taxon>Cytophagales</taxon>
        <taxon>Hymenobacteraceae</taxon>
        <taxon>Hymenobacter</taxon>
    </lineage>
</organism>
<accession>A0ABP7MM13</accession>
<evidence type="ECO:0000313" key="2">
    <source>
        <dbReference type="Proteomes" id="UP001499909"/>
    </source>
</evidence>
<sequence>MEEELSESSFLRMHRPFIGALNKIRTYSSRHVEAAAQELPIGRLFRPRVEPALG</sequence>